<evidence type="ECO:0000313" key="1">
    <source>
        <dbReference type="EMBL" id="KAF9614486.1"/>
    </source>
</evidence>
<keyword evidence="2" id="KW-1185">Reference proteome</keyword>
<sequence>MWITSSAMPNPSQVELSQILLMAPTLGKDLSKSRDSSGEVKGTLFGGLGITTCYDVDESMAIVESIAQAVHMGWTKIWILTDSGSSTSVSRESGPLEMQISMGSGEKQSPMATNHYNMARSQFLGQSVRKEGRNAAKRSQAMVESQG</sequence>
<protein>
    <submittedName>
        <fullName evidence="1">Uncharacterized protein</fullName>
    </submittedName>
</protein>
<comment type="caution">
    <text evidence="1">The sequence shown here is derived from an EMBL/GenBank/DDBJ whole genome shotgun (WGS) entry which is preliminary data.</text>
</comment>
<evidence type="ECO:0000313" key="2">
    <source>
        <dbReference type="Proteomes" id="UP000631114"/>
    </source>
</evidence>
<dbReference type="EMBL" id="JADFTS010000003">
    <property type="protein sequence ID" value="KAF9614486.1"/>
    <property type="molecule type" value="Genomic_DNA"/>
</dbReference>
<organism evidence="1 2">
    <name type="scientific">Coptis chinensis</name>
    <dbReference type="NCBI Taxonomy" id="261450"/>
    <lineage>
        <taxon>Eukaryota</taxon>
        <taxon>Viridiplantae</taxon>
        <taxon>Streptophyta</taxon>
        <taxon>Embryophyta</taxon>
        <taxon>Tracheophyta</taxon>
        <taxon>Spermatophyta</taxon>
        <taxon>Magnoliopsida</taxon>
        <taxon>Ranunculales</taxon>
        <taxon>Ranunculaceae</taxon>
        <taxon>Coptidoideae</taxon>
        <taxon>Coptis</taxon>
    </lineage>
</organism>
<name>A0A835M8E6_9MAGN</name>
<accession>A0A835M8E6</accession>
<reference evidence="1 2" key="1">
    <citation type="submission" date="2020-10" db="EMBL/GenBank/DDBJ databases">
        <title>The Coptis chinensis genome and diversification of protoberbering-type alkaloids.</title>
        <authorList>
            <person name="Wang B."/>
            <person name="Shu S."/>
            <person name="Song C."/>
            <person name="Liu Y."/>
        </authorList>
    </citation>
    <scope>NUCLEOTIDE SEQUENCE [LARGE SCALE GENOMIC DNA]</scope>
    <source>
        <strain evidence="1">HL-2020</strain>
        <tissue evidence="1">Leaf</tissue>
    </source>
</reference>
<gene>
    <name evidence="1" type="ORF">IFM89_018733</name>
</gene>
<dbReference type="Proteomes" id="UP000631114">
    <property type="component" value="Unassembled WGS sequence"/>
</dbReference>
<proteinExistence type="predicted"/>
<dbReference type="AlphaFoldDB" id="A0A835M8E6"/>